<dbReference type="KEGG" id="tbg:TbgDal_IV4750"/>
<dbReference type="RefSeq" id="XP_011773063.1">
    <property type="nucleotide sequence ID" value="XM_011774761.1"/>
</dbReference>
<dbReference type="AlphaFoldDB" id="C9ZMA2"/>
<reference evidence="3" key="1">
    <citation type="journal article" date="2010" name="PLoS Negl. Trop. Dis.">
        <title>The genome sequence of Trypanosoma brucei gambiense, causative agent of chronic human african trypanosomiasis.</title>
        <authorList>
            <person name="Jackson A.P."/>
            <person name="Sanders M."/>
            <person name="Berry A."/>
            <person name="McQuillan J."/>
            <person name="Aslett M.A."/>
            <person name="Quail M.A."/>
            <person name="Chukualim B."/>
            <person name="Capewell P."/>
            <person name="MacLeod A."/>
            <person name="Melville S.E."/>
            <person name="Gibson W."/>
            <person name="Barry J.D."/>
            <person name="Berriman M."/>
            <person name="Hertz-Fowler C."/>
        </authorList>
    </citation>
    <scope>NUCLEOTIDE SEQUENCE [LARGE SCALE GENOMIC DNA]</scope>
    <source>
        <strain evidence="3">MHOM/CI/86/DAL972</strain>
    </source>
</reference>
<feature type="region of interest" description="Disordered" evidence="1">
    <location>
        <begin position="379"/>
        <end position="402"/>
    </location>
</feature>
<organism evidence="2 3">
    <name type="scientific">Trypanosoma brucei gambiense (strain MHOM/CI/86/DAL972)</name>
    <dbReference type="NCBI Taxonomy" id="679716"/>
    <lineage>
        <taxon>Eukaryota</taxon>
        <taxon>Discoba</taxon>
        <taxon>Euglenozoa</taxon>
        <taxon>Kinetoplastea</taxon>
        <taxon>Metakinetoplastina</taxon>
        <taxon>Trypanosomatida</taxon>
        <taxon>Trypanosomatidae</taxon>
        <taxon>Trypanosoma</taxon>
    </lineage>
</organism>
<feature type="compositionally biased region" description="Basic and acidic residues" evidence="1">
    <location>
        <begin position="949"/>
        <end position="963"/>
    </location>
</feature>
<proteinExistence type="predicted"/>
<dbReference type="OrthoDB" id="253076at2759"/>
<dbReference type="Proteomes" id="UP000002316">
    <property type="component" value="Chromosome 4"/>
</dbReference>
<evidence type="ECO:0000256" key="1">
    <source>
        <dbReference type="SAM" id="MobiDB-lite"/>
    </source>
</evidence>
<accession>C9ZMA2</accession>
<feature type="region of interest" description="Disordered" evidence="1">
    <location>
        <begin position="782"/>
        <end position="814"/>
    </location>
</feature>
<dbReference type="PANTHER" id="PTHR35614">
    <property type="match status" value="1"/>
</dbReference>
<evidence type="ECO:0000313" key="2">
    <source>
        <dbReference type="EMBL" id="CBH10775.1"/>
    </source>
</evidence>
<sequence>MGAVPSRESLSRGLCRLPDYGQKHKMVLIPLTKEFFPSPDCLPLRQLFEARKDPFVHYYHTFDESFTRVQPSGDKVRSASTTTSGDGNSVWHAEEFVPLNCTPEEFYDAYVTRARKSLIFDTDKQMFDLNAQDPEALRPVPCAIAFVCGPAGSLPGSDNVGRPPEKGGLYMHGCDDDAEFMKDAAEGEGEDDGVGGAAEGKSVLEESVVVCGLRRRLRFAATVVGFVGDVNGILPRSCDDNLGEGPFQLQVFLNKSVGDHNFVHAFISAIYTYVAQWREALAGVMTVKDEARLAKQRRDKMRDGGLTDSPDIASNRDLLLPPVGSVVIASRRANVPMLCFQRVLRATLSRLFAVAEADKATDPNGSFCSKCGNRSDHVSWPNKVGTEESLNAPREDNETPEECATVFGPKTNFGMGDDLHMWLENDVLFTRISRDAATRAVGCIARRMDCPGCITDIVRPKYFEMQEISDRDASTARTRATVSVTETVGSLPPAIDARTHNTLNEAPVSILASLPSRGTESSQNGNSTAVAAAAAALKPHRKLNDRPGGAVVVEAWPEGGIDLVDFADSEDSTKDQQLHLYWVVGHSKEAQRTATVALSSWKANGRSVVIGRTCCSSVESGRKGSGGNKDDDDEQVSIGELIHLMVDPCQSSEPQSWVIERLKFPLEELLLSELHNSCKLAREAHVDAENWIRYRDSGSEQSRPTPLLLPPDITEGNAEGSPELADAVAQLVGEGTLCLWRLSLVTGAVRVVAVTPYFLRPPRKKRSRRKVARRQRFLTKGVESSTKLTTPAPTRHLGPPMVPQQSKAKRTETAKAPTTGFLAPMTTVMGPVKSAEQGIPFPLVNYGVCKQGAVPPMPTPNFPSVGFGYVLPQQRLRTYGSPAPAHYAEPLVLTHEPQHDFPCFNQPVVGTNRPPASVLNHRVRHPPVPFTSSRSPTVDPCEFVFCDDPKDSRRGSSNRDSHRVSIPSFSTPHWDDTGVPWSYAASGERSSTTRGSSIVGNQCSPFPQSADKWLNPTNPRSGAREKVHYLPGFRSSFGGISDSDDTTACVRNRVHSVPTNLESGKDVYSDRSGVMTPSLNVWVRHGLQH</sequence>
<evidence type="ECO:0000313" key="3">
    <source>
        <dbReference type="Proteomes" id="UP000002316"/>
    </source>
</evidence>
<dbReference type="EMBL" id="FN554967">
    <property type="protein sequence ID" value="CBH10775.1"/>
    <property type="molecule type" value="Genomic_DNA"/>
</dbReference>
<dbReference type="GeneID" id="23859923"/>
<feature type="region of interest" description="Disordered" evidence="1">
    <location>
        <begin position="949"/>
        <end position="969"/>
    </location>
</feature>
<name>C9ZMA2_TRYB9</name>
<feature type="compositionally biased region" description="Polar residues" evidence="1">
    <location>
        <begin position="782"/>
        <end position="792"/>
    </location>
</feature>
<gene>
    <name evidence="2" type="ORF">TbgDal_IV4750</name>
</gene>
<protein>
    <submittedName>
        <fullName evidence="2">Uncharacterized protein</fullName>
    </submittedName>
</protein>
<dbReference type="PANTHER" id="PTHR35614:SF6">
    <property type="match status" value="1"/>
</dbReference>